<feature type="domain" description="ATPase of the ABC class C-terminal" evidence="1">
    <location>
        <begin position="165"/>
        <end position="446"/>
    </location>
</feature>
<dbReference type="Pfam" id="PF20446">
    <property type="entry name" value="ABC_N"/>
    <property type="match status" value="1"/>
</dbReference>
<reference evidence="4 5" key="1">
    <citation type="submission" date="2017-06" db="EMBL/GenBank/DDBJ databases">
        <title>the draft geome sequence of Illustriluteabacillus marina B3227.</title>
        <authorList>
            <person name="He R.-H."/>
            <person name="Du Z.-J."/>
        </authorList>
    </citation>
    <scope>NUCLEOTIDE SEQUENCE [LARGE SCALE GENOMIC DNA]</scope>
    <source>
        <strain evidence="4 5">B3227</strain>
    </source>
</reference>
<evidence type="ECO:0000259" key="2">
    <source>
        <dbReference type="Pfam" id="PF20446"/>
    </source>
</evidence>
<dbReference type="AlphaFoldDB" id="A0A2I0QV48"/>
<evidence type="ECO:0000259" key="3">
    <source>
        <dbReference type="Pfam" id="PF21117"/>
    </source>
</evidence>
<dbReference type="OrthoDB" id="9809999at2"/>
<evidence type="ECO:0000259" key="1">
    <source>
        <dbReference type="Pfam" id="PF09818"/>
    </source>
</evidence>
<dbReference type="Pfam" id="PF21117">
    <property type="entry name" value="MRB1590_C"/>
    <property type="match status" value="1"/>
</dbReference>
<organism evidence="4 5">
    <name type="scientific">Halalkalibacillus sediminis</name>
    <dbReference type="NCBI Taxonomy" id="2018042"/>
    <lineage>
        <taxon>Bacteria</taxon>
        <taxon>Bacillati</taxon>
        <taxon>Bacillota</taxon>
        <taxon>Bacilli</taxon>
        <taxon>Bacillales</taxon>
        <taxon>Bacillaceae</taxon>
        <taxon>Halalkalibacillus</taxon>
    </lineage>
</organism>
<proteinExistence type="predicted"/>
<name>A0A2I0QV48_9BACI</name>
<dbReference type="PANTHER" id="PTHR38149:SF1">
    <property type="entry name" value="ATPASE"/>
    <property type="match status" value="1"/>
</dbReference>
<sequence>MKRLQQTLQRIDGKSYKAYKDIQGKFQFNGFELHMDYVQGDPFAAPSKLRLVIPKDSQTIDSEWLETKRRRIYIEDYIARMVDRAIFSNKINVKGSGKSGSVSIDGPDQEILERAAVNVTSNEVTVCLSIGLPANGRRINGREADKLFFTLLPDILKNSVFKLDTNKLKRAMELADQHGVIREKMREENWIGFIANGSILPRKSGISSRPLDNAVPFESPKENEVSFEIPHRQEPITGMAIKKGITLIVGGGFHGKSTLLNALEEGVYEHVAGDGREYVLTDPTAAKIRAEDGRSISNVNISPFINDLPNGDDTATFTTENASGSTSQAANVVEALEAGAKTLLIDEDTSATNFMIRDERMQQLVAKDKEPITPFVQKVKQLRDDKEISTILVMGGSGDYFDIADDVIMMDRYIPVNRTNEAREIAEAEPRKYETMEHDYFGSLTKRTVITNSINKILGPKKKAQAKGKGTILIGKEAIDLSLVEQIVDVSQTRMIANVLKYMALKPSSSEWTLEEWLDQIEEEIDQNGLSFTQKNQKAHPGDIARPRRFEIAAAINRLRGVQMK</sequence>
<keyword evidence="5" id="KW-1185">Reference proteome</keyword>
<feature type="domain" description="ATPase of the ABC class N-terminal" evidence="2">
    <location>
        <begin position="1"/>
        <end position="161"/>
    </location>
</feature>
<dbReference type="SUPFAM" id="SSF52540">
    <property type="entry name" value="P-loop containing nucleoside triphosphate hydrolases"/>
    <property type="match status" value="1"/>
</dbReference>
<dbReference type="Pfam" id="PF09818">
    <property type="entry name" value="ABC_ATPase"/>
    <property type="match status" value="1"/>
</dbReference>
<evidence type="ECO:0000313" key="5">
    <source>
        <dbReference type="Proteomes" id="UP000243524"/>
    </source>
</evidence>
<protein>
    <submittedName>
        <fullName evidence="4">ATPase</fullName>
    </submittedName>
</protein>
<comment type="caution">
    <text evidence="4">The sequence shown here is derived from an EMBL/GenBank/DDBJ whole genome shotgun (WGS) entry which is preliminary data.</text>
</comment>
<dbReference type="RefSeq" id="WP_101329893.1">
    <property type="nucleotide sequence ID" value="NZ_PJNH01000001.1"/>
</dbReference>
<dbReference type="InterPro" id="IPR046834">
    <property type="entry name" value="ABC_ATPase_C"/>
</dbReference>
<dbReference type="EMBL" id="PJNH01000001">
    <property type="protein sequence ID" value="PKR78221.1"/>
    <property type="molecule type" value="Genomic_DNA"/>
</dbReference>
<dbReference type="InterPro" id="IPR027417">
    <property type="entry name" value="P-loop_NTPase"/>
</dbReference>
<feature type="domain" description="MRB1590-like C-terminal" evidence="3">
    <location>
        <begin position="463"/>
        <end position="565"/>
    </location>
</feature>
<dbReference type="Proteomes" id="UP000243524">
    <property type="component" value="Unassembled WGS sequence"/>
</dbReference>
<dbReference type="InterPro" id="IPR049069">
    <property type="entry name" value="MRB1590-like_C"/>
</dbReference>
<accession>A0A2I0QV48</accession>
<dbReference type="InterPro" id="IPR019195">
    <property type="entry name" value="ABC_ATPase_put"/>
</dbReference>
<evidence type="ECO:0000313" key="4">
    <source>
        <dbReference type="EMBL" id="PKR78221.1"/>
    </source>
</evidence>
<dbReference type="PANTHER" id="PTHR38149">
    <property type="entry name" value="ATPASE"/>
    <property type="match status" value="1"/>
</dbReference>
<gene>
    <name evidence="4" type="ORF">CEY16_00230</name>
</gene>
<dbReference type="InterPro" id="IPR046833">
    <property type="entry name" value="ABC_N"/>
</dbReference>